<evidence type="ECO:0000256" key="1">
    <source>
        <dbReference type="SAM" id="MobiDB-lite"/>
    </source>
</evidence>
<evidence type="ECO:0000313" key="2">
    <source>
        <dbReference type="EMBL" id="KNC56351.1"/>
    </source>
</evidence>
<dbReference type="RefSeq" id="XP_013760868.1">
    <property type="nucleotide sequence ID" value="XM_013905414.1"/>
</dbReference>
<feature type="region of interest" description="Disordered" evidence="1">
    <location>
        <begin position="211"/>
        <end position="248"/>
    </location>
</feature>
<feature type="compositionally biased region" description="Polar residues" evidence="1">
    <location>
        <begin position="213"/>
        <end position="223"/>
    </location>
</feature>
<reference evidence="2 3" key="1">
    <citation type="submission" date="2010-05" db="EMBL/GenBank/DDBJ databases">
        <title>The Genome Sequence of Thecamonas trahens ATCC 50062.</title>
        <authorList>
            <consortium name="The Broad Institute Genome Sequencing Platform"/>
            <person name="Russ C."/>
            <person name="Cuomo C."/>
            <person name="Shea T."/>
            <person name="Young S.K."/>
            <person name="Zeng Q."/>
            <person name="Koehrsen M."/>
            <person name="Haas B."/>
            <person name="Borodovsky M."/>
            <person name="Guigo R."/>
            <person name="Alvarado L."/>
            <person name="Berlin A."/>
            <person name="Bochicchio J."/>
            <person name="Borenstein D."/>
            <person name="Chapman S."/>
            <person name="Chen Z."/>
            <person name="Freedman E."/>
            <person name="Gellesch M."/>
            <person name="Goldberg J."/>
            <person name="Griggs A."/>
            <person name="Gujja S."/>
            <person name="Heilman E."/>
            <person name="Heiman D."/>
            <person name="Hepburn T."/>
            <person name="Howarth C."/>
            <person name="Jen D."/>
            <person name="Larson L."/>
            <person name="Mehta T."/>
            <person name="Park D."/>
            <person name="Pearson M."/>
            <person name="Roberts A."/>
            <person name="Saif S."/>
            <person name="Shenoy N."/>
            <person name="Sisk P."/>
            <person name="Stolte C."/>
            <person name="Sykes S."/>
            <person name="Thomson T."/>
            <person name="Walk T."/>
            <person name="White J."/>
            <person name="Yandava C."/>
            <person name="Burger G."/>
            <person name="Gray M.W."/>
            <person name="Holland P.W.H."/>
            <person name="King N."/>
            <person name="Lang F.B.F."/>
            <person name="Roger A.J."/>
            <person name="Ruiz-Trillo I."/>
            <person name="Lander E."/>
            <person name="Nusbaum C."/>
        </authorList>
    </citation>
    <scope>NUCLEOTIDE SEQUENCE [LARGE SCALE GENOMIC DNA]</scope>
    <source>
        <strain evidence="2 3">ATCC 50062</strain>
    </source>
</reference>
<organism evidence="2 3">
    <name type="scientific">Thecamonas trahens ATCC 50062</name>
    <dbReference type="NCBI Taxonomy" id="461836"/>
    <lineage>
        <taxon>Eukaryota</taxon>
        <taxon>Apusozoa</taxon>
        <taxon>Apusomonadida</taxon>
        <taxon>Apusomonadidae</taxon>
        <taxon>Thecamonas</taxon>
    </lineage>
</organism>
<name>A0A0L0DW92_THETB</name>
<gene>
    <name evidence="2" type="ORF">AMSG_02322</name>
</gene>
<dbReference type="GeneID" id="25562007"/>
<dbReference type="Proteomes" id="UP000054408">
    <property type="component" value="Unassembled WGS sequence"/>
</dbReference>
<protein>
    <submittedName>
        <fullName evidence="2">Uncharacterized protein</fullName>
    </submittedName>
</protein>
<accession>A0A0L0DW92</accession>
<dbReference type="EMBL" id="GL349441">
    <property type="protein sequence ID" value="KNC56351.1"/>
    <property type="molecule type" value="Genomic_DNA"/>
</dbReference>
<dbReference type="AlphaFoldDB" id="A0A0L0DW92"/>
<keyword evidence="3" id="KW-1185">Reference proteome</keyword>
<sequence>MEPVVMPMAAFERRQSAVDSETSWLSSHSSYSNVVEGDAAAVGRSWPELEFELELGFKLKRKLEELVIVGRSDSGDSSVFSVGDDFLPGMMSDGDAARILQRHVRGYLTRTLNASATAALVDAVPSSLQVTQPSYAFRPSLEPGPVSSKLLIPAYPHGLGGGMQGSDPAVLRLNTSGGNLITAASLAALSAQPAAADDPLARRKSRIYGTLSGRGTNSMSGSSHMGFLSLAGSGKDKRRKSAQPRPQY</sequence>
<proteinExistence type="predicted"/>
<evidence type="ECO:0000313" key="3">
    <source>
        <dbReference type="Proteomes" id="UP000054408"/>
    </source>
</evidence>